<dbReference type="CDD" id="cd00158">
    <property type="entry name" value="RHOD"/>
    <property type="match status" value="2"/>
</dbReference>
<dbReference type="PANTHER" id="PTHR43031">
    <property type="entry name" value="FAD-DEPENDENT OXIDOREDUCTASE"/>
    <property type="match status" value="1"/>
</dbReference>
<evidence type="ECO:0000259" key="1">
    <source>
        <dbReference type="PROSITE" id="PS50206"/>
    </source>
</evidence>
<evidence type="ECO:0000313" key="3">
    <source>
        <dbReference type="Proteomes" id="UP000464374"/>
    </source>
</evidence>
<dbReference type="SMART" id="SM00450">
    <property type="entry name" value="RHOD"/>
    <property type="match status" value="2"/>
</dbReference>
<dbReference type="InterPro" id="IPR001763">
    <property type="entry name" value="Rhodanese-like_dom"/>
</dbReference>
<reference evidence="2 3" key="1">
    <citation type="submission" date="2020-01" db="EMBL/GenBank/DDBJ databases">
        <title>Complete genome sequence of a human oral phylogroup 1 Treponema sp. strain ATCC 700766, originally isolated from periodontitis dental plaque.</title>
        <authorList>
            <person name="Chan Y."/>
            <person name="Huo Y.-B."/>
            <person name="Yu X.-L."/>
            <person name="Zeng H."/>
            <person name="Leung W.-K."/>
            <person name="Watt R.M."/>
        </authorList>
    </citation>
    <scope>NUCLEOTIDE SEQUENCE [LARGE SCALE GENOMIC DNA]</scope>
    <source>
        <strain evidence="2 3">OMZ 804</strain>
    </source>
</reference>
<dbReference type="RefSeq" id="WP_162661973.1">
    <property type="nucleotide sequence ID" value="NZ_CP048020.1"/>
</dbReference>
<feature type="domain" description="Rhodanese" evidence="1">
    <location>
        <begin position="161"/>
        <end position="244"/>
    </location>
</feature>
<feature type="domain" description="Rhodanese" evidence="1">
    <location>
        <begin position="60"/>
        <end position="149"/>
    </location>
</feature>
<organism evidence="2 3">
    <name type="scientific">Treponema vincentii</name>
    <dbReference type="NCBI Taxonomy" id="69710"/>
    <lineage>
        <taxon>Bacteria</taxon>
        <taxon>Pseudomonadati</taxon>
        <taxon>Spirochaetota</taxon>
        <taxon>Spirochaetia</taxon>
        <taxon>Spirochaetales</taxon>
        <taxon>Treponemataceae</taxon>
        <taxon>Treponema</taxon>
    </lineage>
</organism>
<dbReference type="AlphaFoldDB" id="A0A6P1XXE5"/>
<evidence type="ECO:0000313" key="2">
    <source>
        <dbReference type="EMBL" id="QHX42158.1"/>
    </source>
</evidence>
<dbReference type="Proteomes" id="UP000464374">
    <property type="component" value="Chromosome"/>
</dbReference>
<dbReference type="SUPFAM" id="SSF52821">
    <property type="entry name" value="Rhodanese/Cell cycle control phosphatase"/>
    <property type="match status" value="2"/>
</dbReference>
<accession>A0A6P1XXE5</accession>
<dbReference type="PROSITE" id="PS50206">
    <property type="entry name" value="RHODANESE_3"/>
    <property type="match status" value="2"/>
</dbReference>
<dbReference type="KEGG" id="trz:GWP43_00325"/>
<protein>
    <submittedName>
        <fullName evidence="2">Rhodanese-like domain-containing protein</fullName>
    </submittedName>
</protein>
<proteinExistence type="predicted"/>
<dbReference type="Gene3D" id="3.40.250.10">
    <property type="entry name" value="Rhodanese-like domain"/>
    <property type="match status" value="2"/>
</dbReference>
<dbReference type="EMBL" id="CP048020">
    <property type="protein sequence ID" value="QHX42158.1"/>
    <property type="molecule type" value="Genomic_DNA"/>
</dbReference>
<dbReference type="Pfam" id="PF00581">
    <property type="entry name" value="Rhodanese"/>
    <property type="match status" value="2"/>
</dbReference>
<dbReference type="InterPro" id="IPR036873">
    <property type="entry name" value="Rhodanese-like_dom_sf"/>
</dbReference>
<name>A0A6P1XXE5_9SPIR</name>
<gene>
    <name evidence="2" type="ORF">GWP43_00325</name>
</gene>
<sequence length="246" mass="27075">MYSRKIDLKKISVLIYALVCIMLLGNACTAQEGKSDSKGMTAITDMKGAELDTIMNDKAEKEQYLVIDVREKYEYDAGHVRYAINISLNDIGNRLSDIADLKDKNIIVICRSGRRSRAAAEILQKNGFKKLFNADGVGSYSYKSLTKVANVRGKQMQELVNTGRYSVVDAREPADYAVSHLKGAISGNADTFAELLPKLPKDKPVLTYCYSGNRAFAVAEKLAAAGYTVINSLDGTNEYSAFELVK</sequence>
<dbReference type="PANTHER" id="PTHR43031:SF18">
    <property type="entry name" value="RHODANESE-RELATED SULFURTRANSFERASES"/>
    <property type="match status" value="1"/>
</dbReference>
<dbReference type="InterPro" id="IPR050229">
    <property type="entry name" value="GlpE_sulfurtransferase"/>
</dbReference>